<comment type="caution">
    <text evidence="1">The sequence shown here is derived from an EMBL/GenBank/DDBJ whole genome shotgun (WGS) entry which is preliminary data.</text>
</comment>
<protein>
    <submittedName>
        <fullName evidence="1">Uncharacterized protein</fullName>
    </submittedName>
</protein>
<accession>A0ACB7CA50</accession>
<evidence type="ECO:0000313" key="2">
    <source>
        <dbReference type="Proteomes" id="UP000768646"/>
    </source>
</evidence>
<sequence>MTQSVSKRSQKVITSPLNEDLKKKNNSKRTSKQHSSQTLKKTKTDLSPLKSNYNDENKNSPEHWETVYCEIKKMRETIASNAPVDTMGCDVAADKNTRRLQTLISLILSSQTKDTANAIAMKALKQKLPGGLTLKSLIEVDEEVLNDLIRPVGFHNRKVKYIKETVKILERDYNGDIPSTIEDLIALPGVGLKMAHLCLSCAWNRTEGIGVDVHVHRISNLLGWVNTKTPEQTRLKLESWLPKKYWKEINHLFVGFGQTICLPRGRKCSLCTLSSLNLCPSSIKESGVSSYDLKKTNKDNKHDTLDQRIKEETEKEHNITDVEDLI</sequence>
<keyword evidence="2" id="KW-1185">Reference proteome</keyword>
<evidence type="ECO:0000313" key="1">
    <source>
        <dbReference type="EMBL" id="KAG4303895.1"/>
    </source>
</evidence>
<dbReference type="EMBL" id="JABTEG010000016">
    <property type="protein sequence ID" value="KAG4303895.1"/>
    <property type="molecule type" value="Genomic_DNA"/>
</dbReference>
<organism evidence="1 2">
    <name type="scientific">Pneumocystis oryctolagi</name>
    <dbReference type="NCBI Taxonomy" id="42067"/>
    <lineage>
        <taxon>Eukaryota</taxon>
        <taxon>Fungi</taxon>
        <taxon>Dikarya</taxon>
        <taxon>Ascomycota</taxon>
        <taxon>Taphrinomycotina</taxon>
        <taxon>Pneumocystomycetes</taxon>
        <taxon>Pneumocystaceae</taxon>
        <taxon>Pneumocystis</taxon>
    </lineage>
</organism>
<dbReference type="Proteomes" id="UP000768646">
    <property type="component" value="Unassembled WGS sequence"/>
</dbReference>
<proteinExistence type="predicted"/>
<gene>
    <name evidence="1" type="ORF">PORY_002712</name>
</gene>
<reference evidence="1 2" key="1">
    <citation type="journal article" date="2021" name="Commun. Biol.">
        <title>Genomic insights into the host specific adaptation of the Pneumocystis genus.</title>
        <authorList>
            <person name="Cisse O.H."/>
            <person name="Ma L."/>
            <person name="Dekker J.P."/>
            <person name="Khil P.P."/>
            <person name="Youn J.-H."/>
            <person name="Brenchley J.M."/>
            <person name="Blair R."/>
            <person name="Pahar B."/>
            <person name="Chabe M."/>
            <person name="Van Rompay K.K.A."/>
            <person name="Keesler R."/>
            <person name="Sukura A."/>
            <person name="Hirsch V."/>
            <person name="Kutty G."/>
            <person name="Liu Y."/>
            <person name="Peng L."/>
            <person name="Chen J."/>
            <person name="Song J."/>
            <person name="Weissenbacher-Lang C."/>
            <person name="Xu J."/>
            <person name="Upham N.S."/>
            <person name="Stajich J.E."/>
            <person name="Cuomo C.A."/>
            <person name="Cushion M.T."/>
            <person name="Kovacs J.A."/>
        </authorList>
    </citation>
    <scope>NUCLEOTIDE SEQUENCE [LARGE SCALE GENOMIC DNA]</scope>
    <source>
        <strain evidence="1 2">RABM</strain>
    </source>
</reference>
<name>A0ACB7CA50_9ASCO</name>